<dbReference type="InterPro" id="IPR036513">
    <property type="entry name" value="STAS_dom_sf"/>
</dbReference>
<dbReference type="EMBL" id="SRKZ01000001">
    <property type="protein sequence ID" value="TGD82750.1"/>
    <property type="molecule type" value="Genomic_DNA"/>
</dbReference>
<dbReference type="SUPFAM" id="SSF52091">
    <property type="entry name" value="SpoIIaa-like"/>
    <property type="match status" value="1"/>
</dbReference>
<reference evidence="1 2" key="1">
    <citation type="submission" date="2019-04" db="EMBL/GenBank/DDBJ databases">
        <authorList>
            <person name="Feng G."/>
            <person name="Zhang J."/>
            <person name="Zhu H."/>
        </authorList>
    </citation>
    <scope>NUCLEOTIDE SEQUENCE [LARGE SCALE GENOMIC DNA]</scope>
    <source>
        <strain evidence="1 2">JCM 19491</strain>
    </source>
</reference>
<evidence type="ECO:0000313" key="1">
    <source>
        <dbReference type="EMBL" id="TGD82750.1"/>
    </source>
</evidence>
<keyword evidence="2" id="KW-1185">Reference proteome</keyword>
<dbReference type="AlphaFoldDB" id="A0A4Z0MTL4"/>
<comment type="caution">
    <text evidence="1">The sequence shown here is derived from an EMBL/GenBank/DDBJ whole genome shotgun (WGS) entry which is preliminary data.</text>
</comment>
<accession>A0A4Z0MTL4</accession>
<proteinExistence type="predicted"/>
<gene>
    <name evidence="1" type="ORF">EU557_02910</name>
</gene>
<dbReference type="Proteomes" id="UP000298284">
    <property type="component" value="Unassembled WGS sequence"/>
</dbReference>
<protein>
    <recommendedName>
        <fullName evidence="3">STAS domain-containing protein</fullName>
    </recommendedName>
</protein>
<organism evidence="1 2">
    <name type="scientific">Hymenobacter wooponensis</name>
    <dbReference type="NCBI Taxonomy" id="1525360"/>
    <lineage>
        <taxon>Bacteria</taxon>
        <taxon>Pseudomonadati</taxon>
        <taxon>Bacteroidota</taxon>
        <taxon>Cytophagia</taxon>
        <taxon>Cytophagales</taxon>
        <taxon>Hymenobacteraceae</taxon>
        <taxon>Hymenobacter</taxon>
    </lineage>
</organism>
<dbReference type="RefSeq" id="WP_135528908.1">
    <property type="nucleotide sequence ID" value="NZ_SRKZ01000001.1"/>
</dbReference>
<dbReference type="Gene3D" id="3.30.750.24">
    <property type="entry name" value="STAS domain"/>
    <property type="match status" value="1"/>
</dbReference>
<evidence type="ECO:0008006" key="3">
    <source>
        <dbReference type="Google" id="ProtNLM"/>
    </source>
</evidence>
<name>A0A4Z0MTL4_9BACT</name>
<dbReference type="OrthoDB" id="894187at2"/>
<evidence type="ECO:0000313" key="2">
    <source>
        <dbReference type="Proteomes" id="UP000298284"/>
    </source>
</evidence>
<sequence length="103" mass="11206">MSATLNSVGTSRPAISALTPIDLDTVDAIQAIRTLAQQPEHARSNFLVDCSQLKCLRSLGVSYVVSQLLLLHQSGSGVWLCNVSPVLKRCLKLLRLDSLFRSV</sequence>